<keyword evidence="11 12" id="KW-0131">Cell cycle</keyword>
<dbReference type="GO" id="GO:0051301">
    <property type="term" value="P:cell division"/>
    <property type="evidence" value="ECO:0007669"/>
    <property type="project" value="UniProtKB-KW"/>
</dbReference>
<dbReference type="OrthoDB" id="9812531at2"/>
<dbReference type="Gene3D" id="3.30.70.3040">
    <property type="match status" value="1"/>
</dbReference>
<dbReference type="Pfam" id="PF02687">
    <property type="entry name" value="FtsX"/>
    <property type="match status" value="1"/>
</dbReference>
<feature type="transmembrane region" description="Helical" evidence="13">
    <location>
        <begin position="232"/>
        <end position="259"/>
    </location>
</feature>
<sequence>MRLRFILSGTWDSLKHNGSMILSVMLVTFISFLFIGASGLMQAQIAKAKGDWYSQVEVVVWLCPDGASQAATCAAGKAPSKAQIVQMENTIHSELGDSVSKISYESREDFYKDTFLKQYPNGVYQGRTLTAADMQDSLRLKLTDPTKYQVVSEVLSGRDGVEEVQDQRQIFDPVFKILNRATVVTVVLAAVMVLVAILLTGTTIRMSAASRRNETEIMRLVGASNMTIRMPFILEGMVASLLGSLLAVGALSAIVKLFVTDWLAQTVQWMPYINQSTVWLMAPALILGAVALSALASTVSLRRYLKA</sequence>
<evidence type="ECO:0000313" key="16">
    <source>
        <dbReference type="EMBL" id="KFI40330.1"/>
    </source>
</evidence>
<evidence type="ECO:0000256" key="2">
    <source>
        <dbReference type="ARBA" id="ARBA00004651"/>
    </source>
</evidence>
<evidence type="ECO:0000313" key="17">
    <source>
        <dbReference type="Proteomes" id="UP000029015"/>
    </source>
</evidence>
<dbReference type="PANTHER" id="PTHR47755">
    <property type="entry name" value="CELL DIVISION PROTEIN FTSX"/>
    <property type="match status" value="1"/>
</dbReference>
<evidence type="ECO:0000256" key="5">
    <source>
        <dbReference type="ARBA" id="ARBA00021907"/>
    </source>
</evidence>
<comment type="similarity">
    <text evidence="3 12">Belongs to the ABC-4 integral membrane protein family. FtsX subfamily.</text>
</comment>
<evidence type="ECO:0000256" key="11">
    <source>
        <dbReference type="ARBA" id="ARBA00023306"/>
    </source>
</evidence>
<keyword evidence="8 13" id="KW-0812">Transmembrane</keyword>
<evidence type="ECO:0000256" key="9">
    <source>
        <dbReference type="ARBA" id="ARBA00022989"/>
    </source>
</evidence>
<dbReference type="EMBL" id="JGYK01000001">
    <property type="protein sequence ID" value="KFI40330.1"/>
    <property type="molecule type" value="Genomic_DNA"/>
</dbReference>
<dbReference type="GO" id="GO:0005524">
    <property type="term" value="F:ATP binding"/>
    <property type="evidence" value="ECO:0007669"/>
    <property type="project" value="UniProtKB-KW"/>
</dbReference>
<dbReference type="AlphaFoldDB" id="A0A086Z1D0"/>
<dbReference type="PATRIC" id="fig|1437605.7.peg.779"/>
<feature type="domain" description="FtsX extracellular" evidence="15">
    <location>
        <begin position="56"/>
        <end position="164"/>
    </location>
</feature>
<dbReference type="RefSeq" id="WP_033504813.1">
    <property type="nucleotide sequence ID" value="NZ_CP011786.1"/>
</dbReference>
<dbReference type="PANTHER" id="PTHR47755:SF1">
    <property type="entry name" value="CELL DIVISION PROTEIN FTSX"/>
    <property type="match status" value="1"/>
</dbReference>
<comment type="caution">
    <text evidence="16">The sequence shown here is derived from an EMBL/GenBank/DDBJ whole genome shotgun (WGS) entry which is preliminary data.</text>
</comment>
<evidence type="ECO:0000256" key="8">
    <source>
        <dbReference type="ARBA" id="ARBA00022692"/>
    </source>
</evidence>
<dbReference type="GO" id="GO:0005886">
    <property type="term" value="C:plasma membrane"/>
    <property type="evidence" value="ECO:0007669"/>
    <property type="project" value="UniProtKB-SubCell"/>
</dbReference>
<evidence type="ECO:0000256" key="7">
    <source>
        <dbReference type="ARBA" id="ARBA00022618"/>
    </source>
</evidence>
<evidence type="ECO:0000256" key="3">
    <source>
        <dbReference type="ARBA" id="ARBA00007379"/>
    </source>
</evidence>
<keyword evidence="6 12" id="KW-1003">Cell membrane</keyword>
<evidence type="ECO:0000256" key="10">
    <source>
        <dbReference type="ARBA" id="ARBA00023136"/>
    </source>
</evidence>
<comment type="function">
    <text evidence="1">Part of the ABC transporter FtsEX involved in cellular division.</text>
</comment>
<dbReference type="Pfam" id="PF18075">
    <property type="entry name" value="FtsX_ECD"/>
    <property type="match status" value="1"/>
</dbReference>
<dbReference type="KEGG" id="bact:AB656_03770"/>
<keyword evidence="7 12" id="KW-0132">Cell division</keyword>
<feature type="domain" description="ABC3 transporter permease C-terminal" evidence="14">
    <location>
        <begin position="187"/>
        <end position="306"/>
    </location>
</feature>
<dbReference type="NCBIfam" id="NF038346">
    <property type="entry name" value="FtsX_actino"/>
    <property type="match status" value="1"/>
</dbReference>
<feature type="transmembrane region" description="Helical" evidence="13">
    <location>
        <begin position="21"/>
        <end position="41"/>
    </location>
</feature>
<feature type="transmembrane region" description="Helical" evidence="13">
    <location>
        <begin position="183"/>
        <end position="204"/>
    </location>
</feature>
<evidence type="ECO:0000256" key="6">
    <source>
        <dbReference type="ARBA" id="ARBA00022475"/>
    </source>
</evidence>
<reference evidence="16 17" key="1">
    <citation type="submission" date="2014-03" db="EMBL/GenBank/DDBJ databases">
        <title>Genomics of Bifidobacteria.</title>
        <authorList>
            <person name="Ventura M."/>
            <person name="Milani C."/>
            <person name="Lugli G.A."/>
        </authorList>
    </citation>
    <scope>NUCLEOTIDE SEQUENCE [LARGE SCALE GENOMIC DNA]</scope>
    <source>
        <strain evidence="16 17">DSM 22766</strain>
    </source>
</reference>
<organism evidence="16 17">
    <name type="scientific">Bifidobacterium actinocoloniiforme DSM 22766</name>
    <dbReference type="NCBI Taxonomy" id="1437605"/>
    <lineage>
        <taxon>Bacteria</taxon>
        <taxon>Bacillati</taxon>
        <taxon>Actinomycetota</taxon>
        <taxon>Actinomycetes</taxon>
        <taxon>Bifidobacteriales</taxon>
        <taxon>Bifidobacteriaceae</taxon>
        <taxon>Bifidobacterium</taxon>
    </lineage>
</organism>
<dbReference type="InterPro" id="IPR004513">
    <property type="entry name" value="FtsX"/>
</dbReference>
<feature type="transmembrane region" description="Helical" evidence="13">
    <location>
        <begin position="279"/>
        <end position="301"/>
    </location>
</feature>
<evidence type="ECO:0000256" key="1">
    <source>
        <dbReference type="ARBA" id="ARBA00003552"/>
    </source>
</evidence>
<accession>A0A086Z1D0</accession>
<comment type="subunit">
    <text evidence="4">Forms a membrane-associated complex with FtsE.</text>
</comment>
<comment type="subcellular location">
    <subcellularLocation>
        <location evidence="2">Cell membrane</location>
        <topology evidence="2">Multi-pass membrane protein</topology>
    </subcellularLocation>
</comment>
<evidence type="ECO:0000256" key="4">
    <source>
        <dbReference type="ARBA" id="ARBA00011160"/>
    </source>
</evidence>
<dbReference type="InterPro" id="IPR047929">
    <property type="entry name" value="FtsX_actino"/>
</dbReference>
<evidence type="ECO:0000256" key="13">
    <source>
        <dbReference type="SAM" id="Phobius"/>
    </source>
</evidence>
<name>A0A086Z1D0_9BIFI</name>
<keyword evidence="10 12" id="KW-0472">Membrane</keyword>
<dbReference type="Proteomes" id="UP000029015">
    <property type="component" value="Unassembled WGS sequence"/>
</dbReference>
<keyword evidence="17" id="KW-1185">Reference proteome</keyword>
<keyword evidence="9 13" id="KW-1133">Transmembrane helix</keyword>
<evidence type="ECO:0000259" key="15">
    <source>
        <dbReference type="Pfam" id="PF18075"/>
    </source>
</evidence>
<dbReference type="STRING" id="1437605.AB656_03770"/>
<proteinExistence type="inferred from homology"/>
<dbReference type="eggNOG" id="COG2177">
    <property type="taxonomic scope" value="Bacteria"/>
</dbReference>
<dbReference type="PIRSF" id="PIRSF003097">
    <property type="entry name" value="FtsX"/>
    <property type="match status" value="1"/>
</dbReference>
<dbReference type="InterPro" id="IPR040690">
    <property type="entry name" value="FtsX_ECD"/>
</dbReference>
<keyword evidence="16" id="KW-0547">Nucleotide-binding</keyword>
<keyword evidence="16" id="KW-0067">ATP-binding</keyword>
<dbReference type="InterPro" id="IPR003838">
    <property type="entry name" value="ABC3_permease_C"/>
</dbReference>
<evidence type="ECO:0000259" key="14">
    <source>
        <dbReference type="Pfam" id="PF02687"/>
    </source>
</evidence>
<evidence type="ECO:0000256" key="12">
    <source>
        <dbReference type="PIRNR" id="PIRNR003097"/>
    </source>
</evidence>
<gene>
    <name evidence="16" type="ORF">BACT_1032</name>
</gene>
<protein>
    <recommendedName>
        <fullName evidence="5 12">Cell division protein FtsX</fullName>
    </recommendedName>
</protein>